<evidence type="ECO:0000313" key="1">
    <source>
        <dbReference type="EMBL" id="RHZ52873.1"/>
    </source>
</evidence>
<dbReference type="Proteomes" id="UP000266861">
    <property type="component" value="Unassembled WGS sequence"/>
</dbReference>
<name>A0A397GUY3_9GLOM</name>
<gene>
    <name evidence="1" type="ORF">Glove_456g40</name>
</gene>
<comment type="caution">
    <text evidence="1">The sequence shown here is derived from an EMBL/GenBank/DDBJ whole genome shotgun (WGS) entry which is preliminary data.</text>
</comment>
<reference evidence="1 2" key="1">
    <citation type="submission" date="2018-08" db="EMBL/GenBank/DDBJ databases">
        <title>Genome and evolution of the arbuscular mycorrhizal fungus Diversispora epigaea (formerly Glomus versiforme) and its bacterial endosymbionts.</title>
        <authorList>
            <person name="Sun X."/>
            <person name="Fei Z."/>
            <person name="Harrison M."/>
        </authorList>
    </citation>
    <scope>NUCLEOTIDE SEQUENCE [LARGE SCALE GENOMIC DNA]</scope>
    <source>
        <strain evidence="1 2">IT104</strain>
    </source>
</reference>
<evidence type="ECO:0000313" key="2">
    <source>
        <dbReference type="Proteomes" id="UP000266861"/>
    </source>
</evidence>
<proteinExistence type="predicted"/>
<sequence>MGKKKIPPVIIWDEVCTVPKHILEMFINYLLEHKYQVICCGDDAQPPPFFGEMPHKWLKKHADYYEEVITDYQAKCPILYKLKKIMRYRILSAHRLSRRIVSQKCLELHRTKYPNTPIPLIYRSRDGPQTWHSFFRWNGVGNWTPERMGKKKIPPVIIWDEVCTVPKHILEMFINYLLEHKYQVICCGDDAQPPPFFGEMPHKWLKKHADYYEEVITDYQAKCPILYKLKKIMRILSTIEKWEYLEKKWTPSDRILSAHRLSRRIVSQKCLELHRTKYPNTPIPLIYRSRDGRKQNCLVLILGLSEKQELVKNNIVYLSLNILSETFIADILKEEKILDWDLGYAMTVHTKGPPLPPEIVEARNKKTIEQSLRPFISEKLVRYMNQDKKKDREFNLSDEAGDLDQWTVDRINNNLGHIEGNVRLTCLECNKNYQT</sequence>
<dbReference type="AlphaFoldDB" id="A0A397GUY3"/>
<dbReference type="Gene3D" id="3.40.50.300">
    <property type="entry name" value="P-loop containing nucleotide triphosphate hydrolases"/>
    <property type="match status" value="1"/>
</dbReference>
<dbReference type="EMBL" id="PQFF01000398">
    <property type="protein sequence ID" value="RHZ52873.1"/>
    <property type="molecule type" value="Genomic_DNA"/>
</dbReference>
<accession>A0A397GUY3</accession>
<dbReference type="OrthoDB" id="2415303at2759"/>
<dbReference type="InterPro" id="IPR027417">
    <property type="entry name" value="P-loop_NTPase"/>
</dbReference>
<organism evidence="1 2">
    <name type="scientific">Diversispora epigaea</name>
    <dbReference type="NCBI Taxonomy" id="1348612"/>
    <lineage>
        <taxon>Eukaryota</taxon>
        <taxon>Fungi</taxon>
        <taxon>Fungi incertae sedis</taxon>
        <taxon>Mucoromycota</taxon>
        <taxon>Glomeromycotina</taxon>
        <taxon>Glomeromycetes</taxon>
        <taxon>Diversisporales</taxon>
        <taxon>Diversisporaceae</taxon>
        <taxon>Diversispora</taxon>
    </lineage>
</organism>
<keyword evidence="2" id="KW-1185">Reference proteome</keyword>
<protein>
    <submittedName>
        <fullName evidence="1">Uncharacterized protein</fullName>
    </submittedName>
</protein>